<dbReference type="RefSeq" id="WP_058890401.1">
    <property type="nucleotide sequence ID" value="NZ_LQBL01000008.1"/>
</dbReference>
<sequence length="413" mass="45344">MTAVERGEQLLTVTVESAPAPAGCPTCGTVAEAHSRRVVRLVDAPCFDTPVVLLWRKRRYRCREDGCPVRTFTEQEPGLARPRGLLTTRAARWAIGQIRSEHASVQGVARQLGVRWRTVWSAIKPILTAAADDESRFGGVVTLGVDEHVWHHVSTKAPEDGGRGPKELTGMVDLTVDENGQVSARLLDLVQGRTRAAYADWLAARGEGFTAGVDVATLDPFQGYRAAIDEELADATAVLDAFHVVALGTKCVDEVRRRVQQATTGHRGRKGDPLYGIQTILRAGAENLTDKQRGRIERAFAARAEHEVVDLAWQCAQQLRAAYKQADKAEGRKIAERIVATFPSCPIPEIARLGRTLRKWKEAFLAYFDTGATNGGTEAINGLIELHRRIARGLTNFENYRLRMLLIGGGLNL</sequence>
<comment type="caution">
    <text evidence="4">The sequence shown here is derived from an EMBL/GenBank/DDBJ whole genome shotgun (WGS) entry which is preliminary data.</text>
</comment>
<protein>
    <submittedName>
        <fullName evidence="4">Transposase</fullName>
    </submittedName>
</protein>
<evidence type="ECO:0000259" key="3">
    <source>
        <dbReference type="Pfam" id="PF14690"/>
    </source>
</evidence>
<reference evidence="4 5" key="1">
    <citation type="submission" date="2015-12" db="EMBL/GenBank/DDBJ databases">
        <title>Serinicoccus chungangenesis strain CD08_5 genome sequencing and assembly.</title>
        <authorList>
            <person name="Chander A.M."/>
            <person name="Kaur G."/>
            <person name="Nair G.R."/>
            <person name="Dhawan D.K."/>
            <person name="Kochhar R.K."/>
            <person name="Mayilraj S."/>
            <person name="Bhadada S.K."/>
        </authorList>
    </citation>
    <scope>NUCLEOTIDE SEQUENCE [LARGE SCALE GENOMIC DNA]</scope>
    <source>
        <strain evidence="4 5">CD08_5</strain>
    </source>
</reference>
<name>A0A0W8IAW8_9MICO</name>
<dbReference type="InterPro" id="IPR002560">
    <property type="entry name" value="Transposase_DDE"/>
</dbReference>
<dbReference type="InterPro" id="IPR032877">
    <property type="entry name" value="Transposase_HTH"/>
</dbReference>
<organism evidence="4 5">
    <name type="scientific">Serinicoccus chungangensis</name>
    <dbReference type="NCBI Taxonomy" id="767452"/>
    <lineage>
        <taxon>Bacteria</taxon>
        <taxon>Bacillati</taxon>
        <taxon>Actinomycetota</taxon>
        <taxon>Actinomycetes</taxon>
        <taxon>Micrococcales</taxon>
        <taxon>Ornithinimicrobiaceae</taxon>
        <taxon>Serinicoccus</taxon>
    </lineage>
</organism>
<feature type="domain" description="Transposase IS204/IS1001/IS1096/IS1165 zinc-finger" evidence="3">
    <location>
        <begin position="21"/>
        <end position="64"/>
    </location>
</feature>
<evidence type="ECO:0000313" key="4">
    <source>
        <dbReference type="EMBL" id="KUG57115.1"/>
    </source>
</evidence>
<evidence type="ECO:0000259" key="2">
    <source>
        <dbReference type="Pfam" id="PF13542"/>
    </source>
</evidence>
<dbReference type="EMBL" id="LQBL01000008">
    <property type="protein sequence ID" value="KUG57115.1"/>
    <property type="molecule type" value="Genomic_DNA"/>
</dbReference>
<gene>
    <name evidence="4" type="ORF">AVL62_15085</name>
</gene>
<dbReference type="InterPro" id="IPR047951">
    <property type="entry name" value="Transpos_ISL3"/>
</dbReference>
<dbReference type="NCBIfam" id="NF033550">
    <property type="entry name" value="transpos_ISL3"/>
    <property type="match status" value="1"/>
</dbReference>
<accession>A0A0W8IAW8</accession>
<dbReference type="Pfam" id="PF13542">
    <property type="entry name" value="HTH_Tnp_ISL3"/>
    <property type="match status" value="1"/>
</dbReference>
<dbReference type="Pfam" id="PF14690">
    <property type="entry name" value="Zn_ribbon_ISL3"/>
    <property type="match status" value="1"/>
</dbReference>
<keyword evidence="5" id="KW-1185">Reference proteome</keyword>
<evidence type="ECO:0000313" key="5">
    <source>
        <dbReference type="Proteomes" id="UP000054837"/>
    </source>
</evidence>
<dbReference type="PANTHER" id="PTHR33498:SF1">
    <property type="entry name" value="TRANSPOSASE FOR INSERTION SEQUENCE ELEMENT IS1557"/>
    <property type="match status" value="1"/>
</dbReference>
<dbReference type="AlphaFoldDB" id="A0A0W8IAW8"/>
<evidence type="ECO:0000259" key="1">
    <source>
        <dbReference type="Pfam" id="PF01610"/>
    </source>
</evidence>
<dbReference type="Proteomes" id="UP000054837">
    <property type="component" value="Unassembled WGS sequence"/>
</dbReference>
<feature type="domain" description="Transposase IS204/IS1001/IS1096/IS1165 helix-turn-helix" evidence="2">
    <location>
        <begin position="79"/>
        <end position="124"/>
    </location>
</feature>
<dbReference type="STRING" id="767452.AVL62_15085"/>
<dbReference type="PANTHER" id="PTHR33498">
    <property type="entry name" value="TRANSPOSASE FOR INSERTION SEQUENCE ELEMENT IS1557"/>
    <property type="match status" value="1"/>
</dbReference>
<dbReference type="Pfam" id="PF01610">
    <property type="entry name" value="DDE_Tnp_ISL3"/>
    <property type="match status" value="1"/>
</dbReference>
<dbReference type="InterPro" id="IPR029261">
    <property type="entry name" value="Transposase_Znf"/>
</dbReference>
<feature type="domain" description="Transposase IS204/IS1001/IS1096/IS1165 DDE" evidence="1">
    <location>
        <begin position="163"/>
        <end position="404"/>
    </location>
</feature>
<proteinExistence type="predicted"/>